<reference evidence="6 7" key="1">
    <citation type="submission" date="2016-02" db="EMBL/GenBank/DDBJ databases">
        <title>Draft genome sequence of the strain BR 10247T Bradyrhizobium neotropicale isolated from nodules of Centrolobium paraense.</title>
        <authorList>
            <person name="Simoes-Araujo J.L."/>
            <person name="Barauna A.C."/>
            <person name="Silva K."/>
            <person name="Zilli J.E."/>
        </authorList>
    </citation>
    <scope>NUCLEOTIDE SEQUENCE [LARGE SCALE GENOMIC DNA]</scope>
    <source>
        <strain evidence="6 7">BR 10247</strain>
    </source>
</reference>
<dbReference type="InterPro" id="IPR002220">
    <property type="entry name" value="DapA-like"/>
</dbReference>
<evidence type="ECO:0000256" key="1">
    <source>
        <dbReference type="ARBA" id="ARBA00023239"/>
    </source>
</evidence>
<dbReference type="PANTHER" id="PTHR12128:SF67">
    <property type="entry name" value="BLR3884 PROTEIN"/>
    <property type="match status" value="1"/>
</dbReference>
<dbReference type="EMBL" id="LSEF01000089">
    <property type="protein sequence ID" value="OAF11617.1"/>
    <property type="molecule type" value="Genomic_DNA"/>
</dbReference>
<dbReference type="AlphaFoldDB" id="A0A176YVB4"/>
<evidence type="ECO:0000313" key="7">
    <source>
        <dbReference type="Proteomes" id="UP000077173"/>
    </source>
</evidence>
<feature type="binding site" evidence="5">
    <location>
        <position position="211"/>
    </location>
    <ligand>
        <name>pyruvate</name>
        <dbReference type="ChEBI" id="CHEBI:15361"/>
    </ligand>
</feature>
<evidence type="ECO:0000256" key="5">
    <source>
        <dbReference type="PIRSR" id="PIRSR001365-2"/>
    </source>
</evidence>
<dbReference type="Pfam" id="PF00701">
    <property type="entry name" value="DHDPS"/>
    <property type="match status" value="1"/>
</dbReference>
<dbReference type="PROSITE" id="PS00665">
    <property type="entry name" value="DHDPS_1"/>
    <property type="match status" value="1"/>
</dbReference>
<dbReference type="InterPro" id="IPR013785">
    <property type="entry name" value="Aldolase_TIM"/>
</dbReference>
<dbReference type="SMART" id="SM01130">
    <property type="entry name" value="DHDPS"/>
    <property type="match status" value="1"/>
</dbReference>
<proteinExistence type="inferred from homology"/>
<protein>
    <submittedName>
        <fullName evidence="6">Dihydrodipicolinate synthase family protein</fullName>
    </submittedName>
</protein>
<name>A0A176YVB4_9BRAD</name>
<evidence type="ECO:0000256" key="2">
    <source>
        <dbReference type="ARBA" id="ARBA00023270"/>
    </source>
</evidence>
<organism evidence="6 7">
    <name type="scientific">Bradyrhizobium neotropicale</name>
    <dbReference type="NCBI Taxonomy" id="1497615"/>
    <lineage>
        <taxon>Bacteria</taxon>
        <taxon>Pseudomonadati</taxon>
        <taxon>Pseudomonadota</taxon>
        <taxon>Alphaproteobacteria</taxon>
        <taxon>Hyphomicrobiales</taxon>
        <taxon>Nitrobacteraceae</taxon>
        <taxon>Bradyrhizobium</taxon>
    </lineage>
</organism>
<feature type="binding site" evidence="5">
    <location>
        <position position="48"/>
    </location>
    <ligand>
        <name>pyruvate</name>
        <dbReference type="ChEBI" id="CHEBI:15361"/>
    </ligand>
</feature>
<feature type="active site" description="Schiff-base intermediate with substrate" evidence="4">
    <location>
        <position position="170"/>
    </location>
</feature>
<keyword evidence="7" id="KW-1185">Reference proteome</keyword>
<sequence>MTEAIRGFWVAAATPLTSEGGVDHARLAAHAQRLFGKGVDGVVLFGTTGEGTSFNVAERVATVEALLKAGVAAERIGIGGGFPAISDSIALTRGVLGLGLRHVLLLPPYFDRSVTPEGIEDAFAAVIDAVADERLRATLYHIPQVSGVAIPTSVAANLRNRYGKLVAGLKDSSGDFKQFLAFRAAAPELAITVGNEADIARAIAQGGAGTICGMANVVPELVKGMIDGADVEARMQAAVDIVVKTPSFLATLKAILAAQTGDAGWLRVRPPLRALSDGAAPKRKLDELTSPAIA</sequence>
<dbReference type="PANTHER" id="PTHR12128">
    <property type="entry name" value="DIHYDRODIPICOLINATE SYNTHASE"/>
    <property type="match status" value="1"/>
</dbReference>
<dbReference type="RefSeq" id="WP_063680629.1">
    <property type="nucleotide sequence ID" value="NZ_LSEF01000089.1"/>
</dbReference>
<keyword evidence="1 3" id="KW-0456">Lyase</keyword>
<accession>A0A176YVB4</accession>
<dbReference type="Proteomes" id="UP000077173">
    <property type="component" value="Unassembled WGS sequence"/>
</dbReference>
<dbReference type="CDD" id="cd00408">
    <property type="entry name" value="DHDPS-like"/>
    <property type="match status" value="1"/>
</dbReference>
<comment type="caution">
    <text evidence="6">The sequence shown here is derived from an EMBL/GenBank/DDBJ whole genome shotgun (WGS) entry which is preliminary data.</text>
</comment>
<gene>
    <name evidence="6" type="ORF">AXW67_22685</name>
</gene>
<keyword evidence="2" id="KW-0704">Schiff base</keyword>
<comment type="similarity">
    <text evidence="3">Belongs to the DapA family.</text>
</comment>
<evidence type="ECO:0000313" key="6">
    <source>
        <dbReference type="EMBL" id="OAF11617.1"/>
    </source>
</evidence>
<dbReference type="PIRSF" id="PIRSF001365">
    <property type="entry name" value="DHDPS"/>
    <property type="match status" value="1"/>
</dbReference>
<dbReference type="GO" id="GO:0008840">
    <property type="term" value="F:4-hydroxy-tetrahydrodipicolinate synthase activity"/>
    <property type="evidence" value="ECO:0007669"/>
    <property type="project" value="TreeGrafter"/>
</dbReference>
<evidence type="ECO:0000256" key="4">
    <source>
        <dbReference type="PIRSR" id="PIRSR001365-1"/>
    </source>
</evidence>
<evidence type="ECO:0000256" key="3">
    <source>
        <dbReference type="PIRNR" id="PIRNR001365"/>
    </source>
</evidence>
<feature type="active site" description="Proton donor/acceptor" evidence="4">
    <location>
        <position position="140"/>
    </location>
</feature>
<dbReference type="SUPFAM" id="SSF51569">
    <property type="entry name" value="Aldolase"/>
    <property type="match status" value="1"/>
</dbReference>
<dbReference type="Gene3D" id="3.20.20.70">
    <property type="entry name" value="Aldolase class I"/>
    <property type="match status" value="1"/>
</dbReference>
<dbReference type="PRINTS" id="PR00146">
    <property type="entry name" value="DHPICSNTHASE"/>
</dbReference>
<dbReference type="InterPro" id="IPR020624">
    <property type="entry name" value="Schiff_base-form_aldolases_CS"/>
</dbReference>